<evidence type="ECO:0000313" key="2">
    <source>
        <dbReference type="Proteomes" id="UP000560066"/>
    </source>
</evidence>
<dbReference type="OrthoDB" id="8908372at2759"/>
<feature type="non-terminal residue" evidence="1">
    <location>
        <position position="1"/>
    </location>
</feature>
<dbReference type="PANTHER" id="PTHR23267">
    <property type="entry name" value="IMMUNOGLOBULIN LIGHT CHAIN"/>
    <property type="match status" value="1"/>
</dbReference>
<organism evidence="1 2">
    <name type="scientific">Neodrepanis coruscans</name>
    <name type="common">wattled asity</name>
    <dbReference type="NCBI Taxonomy" id="254563"/>
    <lineage>
        <taxon>Eukaryota</taxon>
        <taxon>Metazoa</taxon>
        <taxon>Chordata</taxon>
        <taxon>Craniata</taxon>
        <taxon>Vertebrata</taxon>
        <taxon>Euteleostomi</taxon>
        <taxon>Archelosauria</taxon>
        <taxon>Archosauria</taxon>
        <taxon>Dinosauria</taxon>
        <taxon>Saurischia</taxon>
        <taxon>Theropoda</taxon>
        <taxon>Coelurosauria</taxon>
        <taxon>Aves</taxon>
        <taxon>Neognathae</taxon>
        <taxon>Neoaves</taxon>
        <taxon>Telluraves</taxon>
        <taxon>Australaves</taxon>
        <taxon>Passeriformes</taxon>
        <taxon>Philepittidae</taxon>
        <taxon>Neodrepanis</taxon>
    </lineage>
</organism>
<proteinExistence type="predicted"/>
<dbReference type="AlphaFoldDB" id="A0A7L2RT89"/>
<dbReference type="EMBL" id="VYZS01174378">
    <property type="protein sequence ID" value="NXS12550.1"/>
    <property type="molecule type" value="Genomic_DNA"/>
</dbReference>
<dbReference type="InterPro" id="IPR036179">
    <property type="entry name" value="Ig-like_dom_sf"/>
</dbReference>
<dbReference type="InterPro" id="IPR050150">
    <property type="entry name" value="IgV_Light_Chain"/>
</dbReference>
<accession>A0A7L2RT89</accession>
<evidence type="ECO:0000313" key="1">
    <source>
        <dbReference type="EMBL" id="NXS12550.1"/>
    </source>
</evidence>
<protein>
    <submittedName>
        <fullName evidence="1">LV1 protein</fullName>
    </submittedName>
</protein>
<keyword evidence="2" id="KW-1185">Reference proteome</keyword>
<dbReference type="InterPro" id="IPR013783">
    <property type="entry name" value="Ig-like_fold"/>
</dbReference>
<name>A0A7L2RT89_9PASS</name>
<dbReference type="SUPFAM" id="SSF48726">
    <property type="entry name" value="Immunoglobulin"/>
    <property type="match status" value="1"/>
</dbReference>
<dbReference type="Gene3D" id="2.60.40.10">
    <property type="entry name" value="Immunoglobulins"/>
    <property type="match status" value="1"/>
</dbReference>
<dbReference type="Proteomes" id="UP000560066">
    <property type="component" value="Unassembled WGS sequence"/>
</dbReference>
<comment type="caution">
    <text evidence="1">The sequence shown here is derived from an EMBL/GenBank/DDBJ whole genome shotgun (WGS) entry which is preliminary data.</text>
</comment>
<feature type="non-terminal residue" evidence="1">
    <location>
        <position position="81"/>
    </location>
</feature>
<reference evidence="1 2" key="1">
    <citation type="submission" date="2019-09" db="EMBL/GenBank/DDBJ databases">
        <title>Bird 10,000 Genomes (B10K) Project - Family phase.</title>
        <authorList>
            <person name="Zhang G."/>
        </authorList>
    </citation>
    <scope>NUCLEOTIDE SEQUENCE [LARGE SCALE GENOMIC DNA]</scope>
    <source>
        <strain evidence="1">B10K-DU-002-79</strain>
    </source>
</reference>
<sequence length="81" mass="8606">AASLSQPSLLSANMGETIKVTCSGSSTSYGWYQKKVPGSASVTVIYDGMRPSEIPSQFFRSTFGFMSTLTITGIQAEDEAV</sequence>
<gene>
    <name evidence="1" type="primary">Lv1</name>
    <name evidence="1" type="ORF">NEOCOR_R04169</name>
</gene>